<feature type="chain" id="PRO_5043780051" evidence="1">
    <location>
        <begin position="20"/>
        <end position="165"/>
    </location>
</feature>
<dbReference type="PANTHER" id="PTHR37625:SF4">
    <property type="entry name" value="OUTER MEMBRANE LIPOPROTEIN"/>
    <property type="match status" value="1"/>
</dbReference>
<dbReference type="Gene3D" id="2.60.40.4150">
    <property type="entry name" value="Type VI secretion system, lipoprotein SciN"/>
    <property type="match status" value="1"/>
</dbReference>
<dbReference type="PANTHER" id="PTHR37625">
    <property type="entry name" value="OUTER MEMBRANE LIPOPROTEIN-RELATED"/>
    <property type="match status" value="1"/>
</dbReference>
<dbReference type="Proteomes" id="UP000306813">
    <property type="component" value="Unassembled WGS sequence"/>
</dbReference>
<gene>
    <name evidence="2" type="primary">tssJ</name>
    <name evidence="2" type="ORF">FDW42_08955</name>
</gene>
<dbReference type="NCBIfam" id="TIGR03352">
    <property type="entry name" value="VI_chp_3"/>
    <property type="match status" value="1"/>
</dbReference>
<sequence>MRLKILILLLSLLFFNACSRTVSVSLNNTENSNLNNRNDDVPITLIIYQLKDIKKFENANEVDLIAREDGVLGKDKIDSLKIQLAPQDENVFIIKIEDEEVPYIGVLALFANNTRKITKVWAQTKDANGIWTKSLKFEITHEGIKRVEEFSKKTKKKIEKEQNGR</sequence>
<evidence type="ECO:0000256" key="1">
    <source>
        <dbReference type="SAM" id="SignalP"/>
    </source>
</evidence>
<dbReference type="InterPro" id="IPR017734">
    <property type="entry name" value="T6SS_SciN"/>
</dbReference>
<dbReference type="AlphaFoldDB" id="A0AAX2UIV5"/>
<organism evidence="2 3">
    <name type="scientific">Campylobacter helveticus</name>
    <dbReference type="NCBI Taxonomy" id="28898"/>
    <lineage>
        <taxon>Bacteria</taxon>
        <taxon>Pseudomonadati</taxon>
        <taxon>Campylobacterota</taxon>
        <taxon>Epsilonproteobacteria</taxon>
        <taxon>Campylobacterales</taxon>
        <taxon>Campylobacteraceae</taxon>
        <taxon>Campylobacter</taxon>
    </lineage>
</organism>
<protein>
    <submittedName>
        <fullName evidence="2">Type VI secretion system lipoprotein TssJ</fullName>
    </submittedName>
</protein>
<evidence type="ECO:0000313" key="2">
    <source>
        <dbReference type="EMBL" id="TNB55561.1"/>
    </source>
</evidence>
<dbReference type="RefSeq" id="WP_082199562.1">
    <property type="nucleotide sequence ID" value="NZ_CP020478.1"/>
</dbReference>
<reference evidence="2 3" key="1">
    <citation type="submission" date="2019-05" db="EMBL/GenBank/DDBJ databases">
        <title>Draft genomes of eight strains of Campylobacter helveticus isolated from cats and a dog in New Zealand.</title>
        <authorList>
            <person name="Bojanic K."/>
            <person name="Midwinter A.C."/>
            <person name="Biggs P.J."/>
            <person name="Acke E."/>
            <person name="Cornelius A.J."/>
            <person name="Marshall J.C."/>
        </authorList>
    </citation>
    <scope>NUCLEOTIDE SEQUENCE [LARGE SCALE GENOMIC DNA]</scope>
    <source>
        <strain evidence="2 3">ACP123b</strain>
    </source>
</reference>
<dbReference type="KEGG" id="chv:CHELV3228_0707"/>
<dbReference type="InterPro" id="IPR038706">
    <property type="entry name" value="Type_VI_SciN-like_sf"/>
</dbReference>
<evidence type="ECO:0000313" key="3">
    <source>
        <dbReference type="Proteomes" id="UP000306813"/>
    </source>
</evidence>
<accession>A0AAX2UIV5</accession>
<dbReference type="EMBL" id="VDBS01000073">
    <property type="protein sequence ID" value="TNB55561.1"/>
    <property type="molecule type" value="Genomic_DNA"/>
</dbReference>
<feature type="signal peptide" evidence="1">
    <location>
        <begin position="1"/>
        <end position="19"/>
    </location>
</feature>
<keyword evidence="2" id="KW-0449">Lipoprotein</keyword>
<keyword evidence="1" id="KW-0732">Signal</keyword>
<comment type="caution">
    <text evidence="2">The sequence shown here is derived from an EMBL/GenBank/DDBJ whole genome shotgun (WGS) entry which is preliminary data.</text>
</comment>
<dbReference type="GeneID" id="52036612"/>
<proteinExistence type="predicted"/>
<name>A0AAX2UIV5_9BACT</name>
<dbReference type="Pfam" id="PF12790">
    <property type="entry name" value="T6SS-SciN"/>
    <property type="match status" value="1"/>
</dbReference>